<protein>
    <submittedName>
        <fullName evidence="1">Uncharacterized protein</fullName>
    </submittedName>
</protein>
<accession>A0A842HCT0</accession>
<comment type="caution">
    <text evidence="1">The sequence shown here is derived from an EMBL/GenBank/DDBJ whole genome shotgun (WGS) entry which is preliminary data.</text>
</comment>
<keyword evidence="2" id="KW-1185">Reference proteome</keyword>
<dbReference type="AlphaFoldDB" id="A0A842HCT0"/>
<name>A0A842HCT0_9BACT</name>
<evidence type="ECO:0000313" key="1">
    <source>
        <dbReference type="EMBL" id="MBC2593407.1"/>
    </source>
</evidence>
<dbReference type="EMBL" id="JACHVB010000013">
    <property type="protein sequence ID" value="MBC2593407.1"/>
    <property type="molecule type" value="Genomic_DNA"/>
</dbReference>
<sequence>MKPRRIKIAVNPQSALPIYLHSNGDVVCGVYRYKPTKLRRCFRGIFDSIIGQIEYAEGTGEVDVSGFSEWDAMSIYDEFIGKTWESSLSAEKLEELAMQTSVVRILKQIRDPFWKAVYRRWSRERRHYGITDPRFPKENWEVFLDRGA</sequence>
<reference evidence="1 2" key="1">
    <citation type="submission" date="2020-07" db="EMBL/GenBank/DDBJ databases">
        <authorList>
            <person name="Feng X."/>
        </authorList>
    </citation>
    <scope>NUCLEOTIDE SEQUENCE [LARGE SCALE GENOMIC DNA]</scope>
    <source>
        <strain evidence="1 2">JCM31066</strain>
    </source>
</reference>
<proteinExistence type="predicted"/>
<evidence type="ECO:0000313" key="2">
    <source>
        <dbReference type="Proteomes" id="UP000546464"/>
    </source>
</evidence>
<dbReference type="RefSeq" id="WP_185674412.1">
    <property type="nucleotide sequence ID" value="NZ_JACHVB010000013.1"/>
</dbReference>
<organism evidence="1 2">
    <name type="scientific">Ruficoccus amylovorans</name>
    <dbReference type="NCBI Taxonomy" id="1804625"/>
    <lineage>
        <taxon>Bacteria</taxon>
        <taxon>Pseudomonadati</taxon>
        <taxon>Verrucomicrobiota</taxon>
        <taxon>Opitutia</taxon>
        <taxon>Puniceicoccales</taxon>
        <taxon>Cerasicoccaceae</taxon>
        <taxon>Ruficoccus</taxon>
    </lineage>
</organism>
<dbReference type="Proteomes" id="UP000546464">
    <property type="component" value="Unassembled WGS sequence"/>
</dbReference>
<gene>
    <name evidence="1" type="ORF">H5P28_03955</name>
</gene>